<reference evidence="3 4" key="1">
    <citation type="submission" date="2019-05" db="EMBL/GenBank/DDBJ databases">
        <title>Roseovarius bejariae sp. nov., a moderately halophylic bacterium isolated from a saline soil in Rambla Salada (Murcia).</title>
        <authorList>
            <person name="Castro D.J."/>
            <person name="Gomez-Altuve A."/>
            <person name="Reina J.C."/>
            <person name="Rodriguez M."/>
            <person name="Sampedro I."/>
            <person name="Llamas I."/>
            <person name="Martinez-Checa F."/>
        </authorList>
    </citation>
    <scope>NUCLEOTIDE SEQUENCE [LARGE SCALE GENOMIC DNA]</scope>
    <source>
        <strain evidence="3 4">A21</strain>
    </source>
</reference>
<gene>
    <name evidence="3" type="ORF">FDP25_13930</name>
</gene>
<dbReference type="InterPro" id="IPR015378">
    <property type="entry name" value="Transposase-like_Mu_C"/>
</dbReference>
<dbReference type="Proteomes" id="UP000564704">
    <property type="component" value="Unassembled WGS sequence"/>
</dbReference>
<dbReference type="OrthoDB" id="9814072at2"/>
<feature type="region of interest" description="Disordered" evidence="1">
    <location>
        <begin position="705"/>
        <end position="792"/>
    </location>
</feature>
<feature type="compositionally biased region" description="Basic and acidic residues" evidence="1">
    <location>
        <begin position="709"/>
        <end position="732"/>
    </location>
</feature>
<organism evidence="3 4">
    <name type="scientific">Roseovarius bejariae</name>
    <dbReference type="NCBI Taxonomy" id="2576383"/>
    <lineage>
        <taxon>Bacteria</taxon>
        <taxon>Pseudomonadati</taxon>
        <taxon>Pseudomonadota</taxon>
        <taxon>Alphaproteobacteria</taxon>
        <taxon>Rhodobacterales</taxon>
        <taxon>Roseobacteraceae</taxon>
        <taxon>Roseovarius</taxon>
    </lineage>
</organism>
<name>A0A844CNY0_9RHOB</name>
<accession>A0A844CNY0</accession>
<evidence type="ECO:0000313" key="4">
    <source>
        <dbReference type="Proteomes" id="UP000564704"/>
    </source>
</evidence>
<dbReference type="EMBL" id="SZWE01000002">
    <property type="protein sequence ID" value="MRU16537.1"/>
    <property type="molecule type" value="Genomic_DNA"/>
</dbReference>
<dbReference type="Pfam" id="PF09299">
    <property type="entry name" value="Mu-transpos_C"/>
    <property type="match status" value="1"/>
</dbReference>
<dbReference type="GO" id="GO:0003676">
    <property type="term" value="F:nucleic acid binding"/>
    <property type="evidence" value="ECO:0007669"/>
    <property type="project" value="InterPro"/>
</dbReference>
<protein>
    <submittedName>
        <fullName evidence="3">DDE-type integrase/transposase/recombinase</fullName>
    </submittedName>
</protein>
<comment type="caution">
    <text evidence="3">The sequence shown here is derived from an EMBL/GenBank/DDBJ whole genome shotgun (WGS) entry which is preliminary data.</text>
</comment>
<dbReference type="GO" id="GO:0015074">
    <property type="term" value="P:DNA integration"/>
    <property type="evidence" value="ECO:0007669"/>
    <property type="project" value="InterPro"/>
</dbReference>
<sequence>MERRASMTILPNTQDLGDATPVKSGFRLDVHDRLLIHGKPYRFLGMSGDNAELIPASGAGMTEVFPMGALARLSASGDIKHEVGYYLPDDLKPASAVAAFDFQPSNLVGKARVRFDAKLAQIKAIEDMEAEGILRPNKESIEAARSDIEKRAEEYFKAQATERDLIANEIANDGLPDRIRKGVRQNRGGGITRRVGLFSADYLRKLFARYKNEGVAALADDLSKSGNRTSPFRPEEQALLTDIVNGSYLTPERKSIKATVADVKRGFQAENERRDQEGLSPLRVPGRDAVRRTIKKLDRLTVLIARFGREEAMKKLRPVGKGLEVSRPGERVEMDEWCIDLLSIIRSAKLETVFGEEHLKALGLDGEKARWWLVAAIDCRTRICLGMKLTRNPSGSAARECLRMVVSDKGQWSDSVRACCAWSHAVVPEVLATDNGPGFKSRIFQNACLDLQMVFLRTIGGIPGMRGAIERLFHTAALGLMPRLVGRTFSNPRERGDYPAEDRACLDAEDVAFALVRWIVDIYHNTPHEGLGGRTPLEQWDADMESGNYPLRALPDARSKRLAFGNQVKRTVTREGITVMGIRYHSEDLALFYMQPGSKQVDVSWDQTDLGAIEVYLDGAWREVPAVHDRFRGLNLHVWLRARRALRAKSASRRAWEEEVVFKAIDDIEDLATDRSIAFGIVDTSISEKRLKEIESELFGTFRITETQSLRDDGQDAGREITPREPDPDRPVRTTTPRKASDDVPATPDVQNHQDTDQGPAAPGSSQELPPVKPATRPRTAWVPRKPKEDDQ</sequence>
<dbReference type="InterPro" id="IPR012337">
    <property type="entry name" value="RNaseH-like_sf"/>
</dbReference>
<evidence type="ECO:0000313" key="3">
    <source>
        <dbReference type="EMBL" id="MRU16537.1"/>
    </source>
</evidence>
<evidence type="ECO:0000259" key="2">
    <source>
        <dbReference type="PROSITE" id="PS50994"/>
    </source>
</evidence>
<dbReference type="InterPro" id="IPR001584">
    <property type="entry name" value="Integrase_cat-core"/>
</dbReference>
<dbReference type="AlphaFoldDB" id="A0A844CNY0"/>
<dbReference type="PROSITE" id="PS50994">
    <property type="entry name" value="INTEGRASE"/>
    <property type="match status" value="1"/>
</dbReference>
<evidence type="ECO:0000256" key="1">
    <source>
        <dbReference type="SAM" id="MobiDB-lite"/>
    </source>
</evidence>
<dbReference type="SUPFAM" id="SSF53098">
    <property type="entry name" value="Ribonuclease H-like"/>
    <property type="match status" value="1"/>
</dbReference>
<proteinExistence type="predicted"/>
<keyword evidence="4" id="KW-1185">Reference proteome</keyword>
<feature type="domain" description="Integrase catalytic" evidence="2">
    <location>
        <begin position="324"/>
        <end position="544"/>
    </location>
</feature>
<dbReference type="InterPro" id="IPR036397">
    <property type="entry name" value="RNaseH_sf"/>
</dbReference>
<dbReference type="Gene3D" id="3.30.420.10">
    <property type="entry name" value="Ribonuclease H-like superfamily/Ribonuclease H"/>
    <property type="match status" value="1"/>
</dbReference>